<dbReference type="GO" id="GO:0005525">
    <property type="term" value="F:GTP binding"/>
    <property type="evidence" value="ECO:0007669"/>
    <property type="project" value="UniProtKB-KW"/>
</dbReference>
<dbReference type="Gene3D" id="1.10.260.30">
    <property type="entry name" value="Signal recognition particle, SRP54 subunit, M-domain"/>
    <property type="match status" value="1"/>
</dbReference>
<dbReference type="NCBIfam" id="TIGR00959">
    <property type="entry name" value="ffh"/>
    <property type="match status" value="1"/>
</dbReference>
<dbReference type="SUPFAM" id="SSF47446">
    <property type="entry name" value="Signal peptide-binding domain"/>
    <property type="match status" value="1"/>
</dbReference>
<dbReference type="InterPro" id="IPR013822">
    <property type="entry name" value="Signal_recog_particl_SRP54_hlx"/>
</dbReference>
<dbReference type="InterPro" id="IPR004125">
    <property type="entry name" value="Signal_recog_particle_SRP54_M"/>
</dbReference>
<dbReference type="SMART" id="SM00962">
    <property type="entry name" value="SRP54"/>
    <property type="match status" value="1"/>
</dbReference>
<keyword evidence="6" id="KW-0733">Signal recognition particle</keyword>
<dbReference type="InterPro" id="IPR003593">
    <property type="entry name" value="AAA+_ATPase"/>
</dbReference>
<name>A0A3B1DTK3_9ZZZZ</name>
<dbReference type="CDD" id="cd18539">
    <property type="entry name" value="SRP_G"/>
    <property type="match status" value="1"/>
</dbReference>
<dbReference type="InterPro" id="IPR022941">
    <property type="entry name" value="SRP54"/>
</dbReference>
<evidence type="ECO:0000313" key="11">
    <source>
        <dbReference type="EMBL" id="VAX40173.1"/>
    </source>
</evidence>
<dbReference type="AlphaFoldDB" id="A0A3B1DTK3"/>
<dbReference type="SUPFAM" id="SSF52540">
    <property type="entry name" value="P-loop containing nucleoside triphosphate hydrolases"/>
    <property type="match status" value="1"/>
</dbReference>
<keyword evidence="7" id="KW-0687">Ribonucleoprotein</keyword>
<dbReference type="Gene3D" id="1.20.120.140">
    <property type="entry name" value="Signal recognition particle SRP54, nucleotide-binding domain"/>
    <property type="match status" value="1"/>
</dbReference>
<keyword evidence="5" id="KW-0342">GTP-binding</keyword>
<dbReference type="GO" id="GO:0005786">
    <property type="term" value="C:signal recognition particle, endoplasmic reticulum targeting"/>
    <property type="evidence" value="ECO:0007669"/>
    <property type="project" value="UniProtKB-KW"/>
</dbReference>
<dbReference type="GO" id="GO:0003924">
    <property type="term" value="F:GTPase activity"/>
    <property type="evidence" value="ECO:0007669"/>
    <property type="project" value="InterPro"/>
</dbReference>
<dbReference type="InterPro" id="IPR027417">
    <property type="entry name" value="P-loop_NTPase"/>
</dbReference>
<accession>A0A3B1DTK3</accession>
<dbReference type="Pfam" id="PF02978">
    <property type="entry name" value="SRP_SPB"/>
    <property type="match status" value="1"/>
</dbReference>
<keyword evidence="4" id="KW-0694">RNA-binding</keyword>
<gene>
    <name evidence="11" type="ORF">MNBD_PLANCTO02-736</name>
</gene>
<feature type="domain" description="SRP54-type proteins GTP-binding" evidence="10">
    <location>
        <begin position="269"/>
        <end position="282"/>
    </location>
</feature>
<reference evidence="11" key="1">
    <citation type="submission" date="2018-06" db="EMBL/GenBank/DDBJ databases">
        <authorList>
            <person name="Zhirakovskaya E."/>
        </authorList>
    </citation>
    <scope>NUCLEOTIDE SEQUENCE</scope>
</reference>
<dbReference type="HAMAP" id="MF_00306">
    <property type="entry name" value="SRP54"/>
    <property type="match status" value="1"/>
</dbReference>
<dbReference type="Pfam" id="PF02881">
    <property type="entry name" value="SRP54_N"/>
    <property type="match status" value="1"/>
</dbReference>
<evidence type="ECO:0000256" key="3">
    <source>
        <dbReference type="ARBA" id="ARBA00022801"/>
    </source>
</evidence>
<dbReference type="InterPro" id="IPR036891">
    <property type="entry name" value="Signal_recog_part_SRP54_M_sf"/>
</dbReference>
<evidence type="ECO:0000256" key="7">
    <source>
        <dbReference type="ARBA" id="ARBA00023274"/>
    </source>
</evidence>
<comment type="similarity">
    <text evidence="1">Belongs to the GTP-binding SRP family. SRP54 subfamily.</text>
</comment>
<dbReference type="SMART" id="SM00382">
    <property type="entry name" value="AAA"/>
    <property type="match status" value="1"/>
</dbReference>
<dbReference type="EC" id="3.6.5.4" evidence="8"/>
<dbReference type="PROSITE" id="PS00300">
    <property type="entry name" value="SRP54"/>
    <property type="match status" value="1"/>
</dbReference>
<dbReference type="Pfam" id="PF00448">
    <property type="entry name" value="SRP54"/>
    <property type="match status" value="1"/>
</dbReference>
<dbReference type="PANTHER" id="PTHR11564">
    <property type="entry name" value="SIGNAL RECOGNITION PARTICLE 54K PROTEIN SRP54"/>
    <property type="match status" value="1"/>
</dbReference>
<dbReference type="GO" id="GO:0006614">
    <property type="term" value="P:SRP-dependent cotranslational protein targeting to membrane"/>
    <property type="evidence" value="ECO:0007669"/>
    <property type="project" value="InterPro"/>
</dbReference>
<sequence>MFEGIASGLKDALSFIDRGRLTESNIRDGMRQVRQALLEADVNYEVVTDFITNVTEQSIGDKVLKSLKPSEHIIGIVHQELINLMGPVEHSLGLKRDGITVIMMCGLQGSGKTTTCGKLARMLKNDFGRKPMLVAADLQRPAAIEQLRVIGGQVDVPVYTEDPADSSPVQVCKNGLKAAKEQGCDLLILDTAGRLHVDDELMGELRTIDNKLHPDQAILVCDAMTGQDAVNSAKVFNDSLELDGVILTKLDGDTRGGAALSVKAVTGVPIKYIGVGEQLDRLEEFHPDRMASRILGGGDLATLMEKAQREFDSADMEEQQRKMAEGKFTLDDFRKQMGQIKKLGSMKDIMKMIPGMGSLMDDNPDVDTESEMKRIEGIIDSMTLDERTNPDKIDRNRRHRIAKGCGCDPSDVNRMLKDFQQMSGVMSKMAGMGMRDRMKAMRELTSGDLMDPNSNIRKDKQRSKRGPLDSLKARDKKKQARKKAQKAKKRNRKK</sequence>
<evidence type="ECO:0000256" key="2">
    <source>
        <dbReference type="ARBA" id="ARBA00022741"/>
    </source>
</evidence>
<dbReference type="GO" id="GO:0008312">
    <property type="term" value="F:7S RNA binding"/>
    <property type="evidence" value="ECO:0007669"/>
    <property type="project" value="InterPro"/>
</dbReference>
<dbReference type="InterPro" id="IPR000897">
    <property type="entry name" value="SRP54_GTPase_dom"/>
</dbReference>
<evidence type="ECO:0000256" key="9">
    <source>
        <dbReference type="SAM" id="MobiDB-lite"/>
    </source>
</evidence>
<proteinExistence type="inferred from homology"/>
<dbReference type="PANTHER" id="PTHR11564:SF5">
    <property type="entry name" value="SIGNAL RECOGNITION PARTICLE SUBUNIT SRP54"/>
    <property type="match status" value="1"/>
</dbReference>
<evidence type="ECO:0000256" key="5">
    <source>
        <dbReference type="ARBA" id="ARBA00023134"/>
    </source>
</evidence>
<keyword evidence="2" id="KW-0547">Nucleotide-binding</keyword>
<evidence type="ECO:0000256" key="8">
    <source>
        <dbReference type="ARBA" id="ARBA00035672"/>
    </source>
</evidence>
<protein>
    <recommendedName>
        <fullName evidence="8">signal-recognition-particle GTPase</fullName>
        <ecNumber evidence="8">3.6.5.4</ecNumber>
    </recommendedName>
</protein>
<dbReference type="Gene3D" id="3.40.50.300">
    <property type="entry name" value="P-loop containing nucleotide triphosphate hydrolases"/>
    <property type="match status" value="1"/>
</dbReference>
<evidence type="ECO:0000256" key="6">
    <source>
        <dbReference type="ARBA" id="ARBA00023135"/>
    </source>
</evidence>
<dbReference type="InterPro" id="IPR042101">
    <property type="entry name" value="SRP54_N_sf"/>
</dbReference>
<dbReference type="SMART" id="SM00963">
    <property type="entry name" value="SRP54_N"/>
    <property type="match status" value="1"/>
</dbReference>
<organism evidence="11">
    <name type="scientific">hydrothermal vent metagenome</name>
    <dbReference type="NCBI Taxonomy" id="652676"/>
    <lineage>
        <taxon>unclassified sequences</taxon>
        <taxon>metagenomes</taxon>
        <taxon>ecological metagenomes</taxon>
    </lineage>
</organism>
<feature type="region of interest" description="Disordered" evidence="9">
    <location>
        <begin position="444"/>
        <end position="494"/>
    </location>
</feature>
<evidence type="ECO:0000256" key="1">
    <source>
        <dbReference type="ARBA" id="ARBA00005450"/>
    </source>
</evidence>
<keyword evidence="3" id="KW-0378">Hydrolase</keyword>
<dbReference type="EMBL" id="UOGL01000407">
    <property type="protein sequence ID" value="VAX40173.1"/>
    <property type="molecule type" value="Genomic_DNA"/>
</dbReference>
<dbReference type="InterPro" id="IPR004780">
    <property type="entry name" value="SRP"/>
</dbReference>
<evidence type="ECO:0000256" key="4">
    <source>
        <dbReference type="ARBA" id="ARBA00022884"/>
    </source>
</evidence>
<feature type="compositionally biased region" description="Basic residues" evidence="9">
    <location>
        <begin position="474"/>
        <end position="494"/>
    </location>
</feature>
<dbReference type="FunFam" id="3.40.50.300:FF:000022">
    <property type="entry name" value="Signal recognition particle 54 kDa subunit"/>
    <property type="match status" value="1"/>
</dbReference>
<evidence type="ECO:0000259" key="10">
    <source>
        <dbReference type="PROSITE" id="PS00300"/>
    </source>
</evidence>